<dbReference type="AlphaFoldDB" id="A0A8T3CMY5"/>
<accession>A0A8T3CMY5</accession>
<keyword evidence="1" id="KW-0433">Leucine-rich repeat</keyword>
<dbReference type="InterPro" id="IPR051261">
    <property type="entry name" value="NLR"/>
</dbReference>
<dbReference type="Pfam" id="PF13516">
    <property type="entry name" value="LRR_6"/>
    <property type="match status" value="1"/>
</dbReference>
<name>A0A8T3CMY5_9TELE</name>
<evidence type="ECO:0000313" key="4">
    <source>
        <dbReference type="Proteomes" id="UP000829720"/>
    </source>
</evidence>
<proteinExistence type="predicted"/>
<keyword evidence="2" id="KW-0677">Repeat</keyword>
<evidence type="ECO:0000256" key="1">
    <source>
        <dbReference type="ARBA" id="ARBA00022614"/>
    </source>
</evidence>
<dbReference type="SMART" id="SM00368">
    <property type="entry name" value="LRR_RI"/>
    <property type="match status" value="2"/>
</dbReference>
<keyword evidence="4" id="KW-1185">Reference proteome</keyword>
<dbReference type="PANTHER" id="PTHR24106">
    <property type="entry name" value="NACHT, LRR AND CARD DOMAINS-CONTAINING"/>
    <property type="match status" value="1"/>
</dbReference>
<dbReference type="Proteomes" id="UP000829720">
    <property type="component" value="Unassembled WGS sequence"/>
</dbReference>
<dbReference type="OrthoDB" id="8956055at2759"/>
<dbReference type="Gene3D" id="3.80.10.10">
    <property type="entry name" value="Ribonuclease Inhibitor"/>
    <property type="match status" value="1"/>
</dbReference>
<comment type="caution">
    <text evidence="3">The sequence shown here is derived from an EMBL/GenBank/DDBJ whole genome shotgun (WGS) entry which is preliminary data.</text>
</comment>
<sequence length="222" mass="24439">MDRIITRASKIIGCKLPTLDSIYAQRAILRASKIKDDPLHPAHHLSGSPFWQKTLRLSGCQVTERGCASLASALRSNPSHLRELDLSYNHPGDSGVRALSAVLEDPSCELEKLNVDHGGEIRLKAGPRKYASPPPELSIVLTWRVPFYLTCGSNLQPSAVELQQRNAYSTTLLLPFGDEQPCSPFSFIFGVCLGVAEPLVIRCNWPPLTAQFTQVSRLALDH</sequence>
<evidence type="ECO:0000256" key="2">
    <source>
        <dbReference type="ARBA" id="ARBA00022737"/>
    </source>
</evidence>
<evidence type="ECO:0000313" key="3">
    <source>
        <dbReference type="EMBL" id="KAI1886499.1"/>
    </source>
</evidence>
<dbReference type="SUPFAM" id="SSF52047">
    <property type="entry name" value="RNI-like"/>
    <property type="match status" value="1"/>
</dbReference>
<protein>
    <submittedName>
        <fullName evidence="3">Uncharacterized protein</fullName>
    </submittedName>
</protein>
<gene>
    <name evidence="3" type="ORF">AGOR_G00196380</name>
</gene>
<reference evidence="3" key="1">
    <citation type="submission" date="2021-01" db="EMBL/GenBank/DDBJ databases">
        <authorList>
            <person name="Zahm M."/>
            <person name="Roques C."/>
            <person name="Cabau C."/>
            <person name="Klopp C."/>
            <person name="Donnadieu C."/>
            <person name="Jouanno E."/>
            <person name="Lampietro C."/>
            <person name="Louis A."/>
            <person name="Herpin A."/>
            <person name="Echchiki A."/>
            <person name="Berthelot C."/>
            <person name="Parey E."/>
            <person name="Roest-Crollius H."/>
            <person name="Braasch I."/>
            <person name="Postlethwait J."/>
            <person name="Bobe J."/>
            <person name="Montfort J."/>
            <person name="Bouchez O."/>
            <person name="Begum T."/>
            <person name="Mejri S."/>
            <person name="Adams A."/>
            <person name="Chen W.-J."/>
            <person name="Guiguen Y."/>
        </authorList>
    </citation>
    <scope>NUCLEOTIDE SEQUENCE</scope>
    <source>
        <tissue evidence="3">Blood</tissue>
    </source>
</reference>
<dbReference type="InterPro" id="IPR032675">
    <property type="entry name" value="LRR_dom_sf"/>
</dbReference>
<organism evidence="3 4">
    <name type="scientific">Albula goreensis</name>
    <dbReference type="NCBI Taxonomy" id="1534307"/>
    <lineage>
        <taxon>Eukaryota</taxon>
        <taxon>Metazoa</taxon>
        <taxon>Chordata</taxon>
        <taxon>Craniata</taxon>
        <taxon>Vertebrata</taxon>
        <taxon>Euteleostomi</taxon>
        <taxon>Actinopterygii</taxon>
        <taxon>Neopterygii</taxon>
        <taxon>Teleostei</taxon>
        <taxon>Albuliformes</taxon>
        <taxon>Albulidae</taxon>
        <taxon>Albula</taxon>
    </lineage>
</organism>
<dbReference type="EMBL" id="JAERUA010000019">
    <property type="protein sequence ID" value="KAI1886499.1"/>
    <property type="molecule type" value="Genomic_DNA"/>
</dbReference>
<dbReference type="InterPro" id="IPR001611">
    <property type="entry name" value="Leu-rich_rpt"/>
</dbReference>